<evidence type="ECO:0000313" key="3">
    <source>
        <dbReference type="Proteomes" id="UP000194236"/>
    </source>
</evidence>
<evidence type="ECO:0000313" key="2">
    <source>
        <dbReference type="EMBL" id="OTF71266.1"/>
    </source>
</evidence>
<name>A0A1Y3AUZ3_EURMA</name>
<dbReference type="AlphaFoldDB" id="A0A1Y3AUZ3"/>
<gene>
    <name evidence="2" type="ORF">BLA29_003922</name>
</gene>
<protein>
    <submittedName>
        <fullName evidence="2">Uncharacterized protein</fullName>
    </submittedName>
</protein>
<accession>A0A1Y3AUZ3</accession>
<reference evidence="2 3" key="1">
    <citation type="submission" date="2017-03" db="EMBL/GenBank/DDBJ databases">
        <title>Genome Survey of Euroglyphus maynei.</title>
        <authorList>
            <person name="Arlian L.G."/>
            <person name="Morgan M.S."/>
            <person name="Rider S.D."/>
        </authorList>
    </citation>
    <scope>NUCLEOTIDE SEQUENCE [LARGE SCALE GENOMIC DNA]</scope>
    <source>
        <strain evidence="2">Arlian Lab</strain>
        <tissue evidence="2">Whole body</tissue>
    </source>
</reference>
<feature type="transmembrane region" description="Helical" evidence="1">
    <location>
        <begin position="68"/>
        <end position="91"/>
    </location>
</feature>
<keyword evidence="1" id="KW-0472">Membrane</keyword>
<comment type="caution">
    <text evidence="2">The sequence shown here is derived from an EMBL/GenBank/DDBJ whole genome shotgun (WGS) entry which is preliminary data.</text>
</comment>
<proteinExistence type="predicted"/>
<keyword evidence="3" id="KW-1185">Reference proteome</keyword>
<keyword evidence="1" id="KW-0812">Transmembrane</keyword>
<sequence length="114" mass="14088">MNIFDLEIKLWKKLMQNKYYRTMHNHVNNLYHYDEIIRKKYHSSSSEHHNDNVYEVIKKSDKKIARPFWNLIWPGMICCSIFYALVVYLIWPDIIDVHPFFRIVPSYFMVFRQN</sequence>
<keyword evidence="1" id="KW-1133">Transmembrane helix</keyword>
<organism evidence="2 3">
    <name type="scientific">Euroglyphus maynei</name>
    <name type="common">Mayne's house dust mite</name>
    <dbReference type="NCBI Taxonomy" id="6958"/>
    <lineage>
        <taxon>Eukaryota</taxon>
        <taxon>Metazoa</taxon>
        <taxon>Ecdysozoa</taxon>
        <taxon>Arthropoda</taxon>
        <taxon>Chelicerata</taxon>
        <taxon>Arachnida</taxon>
        <taxon>Acari</taxon>
        <taxon>Acariformes</taxon>
        <taxon>Sarcoptiformes</taxon>
        <taxon>Astigmata</taxon>
        <taxon>Psoroptidia</taxon>
        <taxon>Analgoidea</taxon>
        <taxon>Pyroglyphidae</taxon>
        <taxon>Pyroglyphinae</taxon>
        <taxon>Euroglyphus</taxon>
    </lineage>
</organism>
<dbReference type="Proteomes" id="UP000194236">
    <property type="component" value="Unassembled WGS sequence"/>
</dbReference>
<dbReference type="EMBL" id="MUJZ01061860">
    <property type="protein sequence ID" value="OTF71266.1"/>
    <property type="molecule type" value="Genomic_DNA"/>
</dbReference>
<evidence type="ECO:0000256" key="1">
    <source>
        <dbReference type="SAM" id="Phobius"/>
    </source>
</evidence>